<keyword evidence="2" id="KW-1185">Reference proteome</keyword>
<dbReference type="AlphaFoldDB" id="A0AAV7VFS5"/>
<dbReference type="EMBL" id="JANPWB010000003">
    <property type="protein sequence ID" value="KAJ1200435.1"/>
    <property type="molecule type" value="Genomic_DNA"/>
</dbReference>
<name>A0AAV7VFS5_PLEWA</name>
<evidence type="ECO:0008006" key="3">
    <source>
        <dbReference type="Google" id="ProtNLM"/>
    </source>
</evidence>
<dbReference type="Proteomes" id="UP001066276">
    <property type="component" value="Chromosome 2_1"/>
</dbReference>
<proteinExistence type="predicted"/>
<evidence type="ECO:0000313" key="2">
    <source>
        <dbReference type="Proteomes" id="UP001066276"/>
    </source>
</evidence>
<accession>A0AAV7VFS5</accession>
<reference evidence="1" key="1">
    <citation type="journal article" date="2022" name="bioRxiv">
        <title>Sequencing and chromosome-scale assembly of the giantPleurodeles waltlgenome.</title>
        <authorList>
            <person name="Brown T."/>
            <person name="Elewa A."/>
            <person name="Iarovenko S."/>
            <person name="Subramanian E."/>
            <person name="Araus A.J."/>
            <person name="Petzold A."/>
            <person name="Susuki M."/>
            <person name="Suzuki K.-i.T."/>
            <person name="Hayashi T."/>
            <person name="Toyoda A."/>
            <person name="Oliveira C."/>
            <person name="Osipova E."/>
            <person name="Leigh N.D."/>
            <person name="Simon A."/>
            <person name="Yun M.H."/>
        </authorList>
    </citation>
    <scope>NUCLEOTIDE SEQUENCE</scope>
    <source>
        <strain evidence="1">20211129_DDA</strain>
        <tissue evidence="1">Liver</tissue>
    </source>
</reference>
<evidence type="ECO:0000313" key="1">
    <source>
        <dbReference type="EMBL" id="KAJ1200435.1"/>
    </source>
</evidence>
<protein>
    <recommendedName>
        <fullName evidence="3">Secreted protein</fullName>
    </recommendedName>
</protein>
<gene>
    <name evidence="1" type="ORF">NDU88_004259</name>
</gene>
<comment type="caution">
    <text evidence="1">The sequence shown here is derived from an EMBL/GenBank/DDBJ whole genome shotgun (WGS) entry which is preliminary data.</text>
</comment>
<organism evidence="1 2">
    <name type="scientific">Pleurodeles waltl</name>
    <name type="common">Iberian ribbed newt</name>
    <dbReference type="NCBI Taxonomy" id="8319"/>
    <lineage>
        <taxon>Eukaryota</taxon>
        <taxon>Metazoa</taxon>
        <taxon>Chordata</taxon>
        <taxon>Craniata</taxon>
        <taxon>Vertebrata</taxon>
        <taxon>Euteleostomi</taxon>
        <taxon>Amphibia</taxon>
        <taxon>Batrachia</taxon>
        <taxon>Caudata</taxon>
        <taxon>Salamandroidea</taxon>
        <taxon>Salamandridae</taxon>
        <taxon>Pleurodelinae</taxon>
        <taxon>Pleurodeles</taxon>
    </lineage>
</organism>
<sequence length="111" mass="12512">MAARGSIYSSIPVSPISMLLFSSAQSLAGCMIWNVRLEACSEVGEEKRETLSLPPPLLRRKKTWHTGIFFRKEKCDITHSSWLEQSSLYFTKEDTCRAAPGDSFARARPML</sequence>
<dbReference type="PROSITE" id="PS51257">
    <property type="entry name" value="PROKAR_LIPOPROTEIN"/>
    <property type="match status" value="1"/>
</dbReference>